<dbReference type="Pfam" id="PF01613">
    <property type="entry name" value="Flavin_Reduct"/>
    <property type="match status" value="1"/>
</dbReference>
<dbReference type="InterPro" id="IPR012349">
    <property type="entry name" value="Split_barrel_FMN-bd"/>
</dbReference>
<evidence type="ECO:0000256" key="2">
    <source>
        <dbReference type="ARBA" id="ARBA00022630"/>
    </source>
</evidence>
<dbReference type="OrthoDB" id="8522at2157"/>
<organism evidence="6 7">
    <name type="scientific">Natrarchaeobius chitinivorans</name>
    <dbReference type="NCBI Taxonomy" id="1679083"/>
    <lineage>
        <taxon>Archaea</taxon>
        <taxon>Methanobacteriati</taxon>
        <taxon>Methanobacteriota</taxon>
        <taxon>Stenosarchaea group</taxon>
        <taxon>Halobacteria</taxon>
        <taxon>Halobacteriales</taxon>
        <taxon>Natrialbaceae</taxon>
        <taxon>Natrarchaeobius</taxon>
    </lineage>
</organism>
<evidence type="ECO:0000256" key="1">
    <source>
        <dbReference type="ARBA" id="ARBA00001917"/>
    </source>
</evidence>
<feature type="domain" description="Flavin reductase like" evidence="5">
    <location>
        <begin position="15"/>
        <end position="164"/>
    </location>
</feature>
<evidence type="ECO:0000256" key="3">
    <source>
        <dbReference type="ARBA" id="ARBA00022643"/>
    </source>
</evidence>
<dbReference type="AlphaFoldDB" id="A0A3N6PD42"/>
<proteinExistence type="inferred from homology"/>
<reference evidence="6 7" key="1">
    <citation type="submission" date="2018-10" db="EMBL/GenBank/DDBJ databases">
        <title>Natrarchaeobius chitinivorans gen. nov., sp. nov., and Natrarchaeobius haloalkaliphilus sp. nov., alkaliphilic, chitin-utilizing haloarchaea from hypersaline alkaline lakes.</title>
        <authorList>
            <person name="Sorokin D.Y."/>
            <person name="Elcheninov A.G."/>
            <person name="Kostrikina N.A."/>
            <person name="Bale N.J."/>
            <person name="Sinninghe Damste J.S."/>
            <person name="Khijniak T.V."/>
            <person name="Kublanov I.V."/>
            <person name="Toshchakov S.V."/>
        </authorList>
    </citation>
    <scope>NUCLEOTIDE SEQUENCE [LARGE SCALE GENOMIC DNA]</scope>
    <source>
        <strain evidence="6 7">AArcht4T</strain>
    </source>
</reference>
<keyword evidence="3" id="KW-0288">FMN</keyword>
<comment type="similarity">
    <text evidence="4">Belongs to the flavoredoxin family.</text>
</comment>
<protein>
    <submittedName>
        <fullName evidence="6">Flavin reductase family protein</fullName>
    </submittedName>
</protein>
<gene>
    <name evidence="6" type="ORF">EA473_10055</name>
</gene>
<dbReference type="Gene3D" id="2.30.110.10">
    <property type="entry name" value="Electron Transport, Fmn-binding Protein, Chain A"/>
    <property type="match status" value="1"/>
</dbReference>
<evidence type="ECO:0000256" key="4">
    <source>
        <dbReference type="ARBA" id="ARBA00038054"/>
    </source>
</evidence>
<accession>A0A3N6PD42</accession>
<name>A0A3N6PD42_NATCH</name>
<dbReference type="SUPFAM" id="SSF50475">
    <property type="entry name" value="FMN-binding split barrel"/>
    <property type="match status" value="1"/>
</dbReference>
<dbReference type="Proteomes" id="UP000282323">
    <property type="component" value="Unassembled WGS sequence"/>
</dbReference>
<dbReference type="EMBL" id="REGA01000007">
    <property type="protein sequence ID" value="RQG94835.1"/>
    <property type="molecule type" value="Genomic_DNA"/>
</dbReference>
<dbReference type="PANTHER" id="PTHR33798">
    <property type="entry name" value="FLAVOPROTEIN OXYGENASE"/>
    <property type="match status" value="1"/>
</dbReference>
<dbReference type="GO" id="GO:0010181">
    <property type="term" value="F:FMN binding"/>
    <property type="evidence" value="ECO:0007669"/>
    <property type="project" value="InterPro"/>
</dbReference>
<dbReference type="RefSeq" id="WP_124195495.1">
    <property type="nucleotide sequence ID" value="NZ_REGA01000007.1"/>
</dbReference>
<dbReference type="InterPro" id="IPR002563">
    <property type="entry name" value="Flavin_Rdtase-like_dom"/>
</dbReference>
<evidence type="ECO:0000313" key="6">
    <source>
        <dbReference type="EMBL" id="RQG94835.1"/>
    </source>
</evidence>
<evidence type="ECO:0000259" key="5">
    <source>
        <dbReference type="SMART" id="SM00903"/>
    </source>
</evidence>
<keyword evidence="7" id="KW-1185">Reference proteome</keyword>
<keyword evidence="2" id="KW-0285">Flavoprotein</keyword>
<comment type="caution">
    <text evidence="6">The sequence shown here is derived from an EMBL/GenBank/DDBJ whole genome shotgun (WGS) entry which is preliminary data.</text>
</comment>
<dbReference type="SMART" id="SM00903">
    <property type="entry name" value="Flavin_Reduct"/>
    <property type="match status" value="1"/>
</dbReference>
<comment type="cofactor">
    <cofactor evidence="1">
        <name>FMN</name>
        <dbReference type="ChEBI" id="CHEBI:58210"/>
    </cofactor>
</comment>
<dbReference type="PANTHER" id="PTHR33798:SF5">
    <property type="entry name" value="FLAVIN REDUCTASE LIKE DOMAIN-CONTAINING PROTEIN"/>
    <property type="match status" value="1"/>
</dbReference>
<sequence length="196" mass="21591">MELARSEIDYRTVAGAVVPRPIAWTSSISPDGEENLAPFSFFNVATTTPPVLLLSVTKFDEEKPDLLKDTFVNIRETEEFVVNIVTHPLLETMNETSARLPHGVSEFEHADVERAESTVVSPPRVGNADVSFECTLHEIVPVGKSALILGDVVRAHIDDSITVDGKLDVKELDAVGRLSGGYYSPISEYEYHERPP</sequence>
<evidence type="ECO:0000313" key="7">
    <source>
        <dbReference type="Proteomes" id="UP000282323"/>
    </source>
</evidence>